<dbReference type="SUPFAM" id="SSF101690">
    <property type="entry name" value="PAZ domain"/>
    <property type="match status" value="1"/>
</dbReference>
<feature type="domain" description="Argonaute linker 2" evidence="6">
    <location>
        <begin position="149"/>
        <end position="198"/>
    </location>
</feature>
<name>X0M4P6_FUSOX</name>
<protein>
    <recommendedName>
        <fullName evidence="1">non-specific serine/threonine protein kinase</fullName>
        <ecNumber evidence="1">2.7.11.1</ecNumber>
    </recommendedName>
</protein>
<accession>X0M4P6</accession>
<evidence type="ECO:0000256" key="2">
    <source>
        <dbReference type="ARBA" id="ARBA00047899"/>
    </source>
</evidence>
<dbReference type="PANTHER" id="PTHR38248:SF2">
    <property type="entry name" value="FUNK1 11"/>
    <property type="match status" value="1"/>
</dbReference>
<dbReference type="HOGENOM" id="CLU_328457_0_0_1"/>
<gene>
    <name evidence="8" type="ORF">FOTG_16003</name>
</gene>
<feature type="compositionally biased region" description="Low complexity" evidence="4">
    <location>
        <begin position="411"/>
        <end position="425"/>
    </location>
</feature>
<evidence type="ECO:0000259" key="5">
    <source>
        <dbReference type="Pfam" id="PF13843"/>
    </source>
</evidence>
<dbReference type="PANTHER" id="PTHR38248">
    <property type="entry name" value="FUNK1 6"/>
    <property type="match status" value="1"/>
</dbReference>
<organism evidence="8">
    <name type="scientific">Fusarium oxysporum f. sp. vasinfectum 25433</name>
    <dbReference type="NCBI Taxonomy" id="1089449"/>
    <lineage>
        <taxon>Eukaryota</taxon>
        <taxon>Fungi</taxon>
        <taxon>Dikarya</taxon>
        <taxon>Ascomycota</taxon>
        <taxon>Pezizomycotina</taxon>
        <taxon>Sordariomycetes</taxon>
        <taxon>Hypocreomycetidae</taxon>
        <taxon>Hypocreales</taxon>
        <taxon>Nectriaceae</taxon>
        <taxon>Fusarium</taxon>
        <taxon>Fusarium oxysporum species complex</taxon>
    </lineage>
</organism>
<dbReference type="EC" id="2.7.11.1" evidence="1"/>
<dbReference type="InterPro" id="IPR029526">
    <property type="entry name" value="PGBD"/>
</dbReference>
<dbReference type="Pfam" id="PF16488">
    <property type="entry name" value="ArgoL2"/>
    <property type="match status" value="1"/>
</dbReference>
<evidence type="ECO:0000256" key="4">
    <source>
        <dbReference type="SAM" id="MobiDB-lite"/>
    </source>
</evidence>
<comment type="catalytic activity">
    <reaction evidence="2">
        <text>L-threonyl-[protein] + ATP = O-phospho-L-threonyl-[protein] + ADP + H(+)</text>
        <dbReference type="Rhea" id="RHEA:46608"/>
        <dbReference type="Rhea" id="RHEA-COMP:11060"/>
        <dbReference type="Rhea" id="RHEA-COMP:11605"/>
        <dbReference type="ChEBI" id="CHEBI:15378"/>
        <dbReference type="ChEBI" id="CHEBI:30013"/>
        <dbReference type="ChEBI" id="CHEBI:30616"/>
        <dbReference type="ChEBI" id="CHEBI:61977"/>
        <dbReference type="ChEBI" id="CHEBI:456216"/>
        <dbReference type="EC" id="2.7.11.1"/>
    </reaction>
</comment>
<dbReference type="GO" id="GO:0004674">
    <property type="term" value="F:protein serine/threonine kinase activity"/>
    <property type="evidence" value="ECO:0007669"/>
    <property type="project" value="UniProtKB-EC"/>
</dbReference>
<dbReference type="OrthoDB" id="5584477at2759"/>
<dbReference type="Pfam" id="PF17667">
    <property type="entry name" value="Pkinase_fungal"/>
    <property type="match status" value="1"/>
</dbReference>
<reference evidence="8" key="2">
    <citation type="submission" date="2012-05" db="EMBL/GenBank/DDBJ databases">
        <title>The Genome Annotation of Fusarium oxysporum Cotton.</title>
        <authorList>
            <consortium name="The Broad Institute Genomics Platform"/>
            <person name="Ma L.-J."/>
            <person name="Corby-Kistler H."/>
            <person name="Broz K."/>
            <person name="Gale L.R."/>
            <person name="Jonkers W."/>
            <person name="O'Donnell K."/>
            <person name="Ploetz R."/>
            <person name="Steinberg C."/>
            <person name="Schwartz D.C."/>
            <person name="VanEtten H."/>
            <person name="Zhou S."/>
            <person name="Young S.K."/>
            <person name="Zeng Q."/>
            <person name="Gargeya S."/>
            <person name="Fitzgerald M."/>
            <person name="Abouelleil A."/>
            <person name="Alvarado L."/>
            <person name="Chapman S.B."/>
            <person name="Gainer-Dewar J."/>
            <person name="Goldberg J."/>
            <person name="Griggs A."/>
            <person name="Gujja S."/>
            <person name="Hansen M."/>
            <person name="Howarth C."/>
            <person name="Imamovic A."/>
            <person name="Ireland A."/>
            <person name="Larimer J."/>
            <person name="McCowan C."/>
            <person name="Murphy C."/>
            <person name="Pearson M."/>
            <person name="Poon T.W."/>
            <person name="Priest M."/>
            <person name="Roberts A."/>
            <person name="Saif S."/>
            <person name="Shea T."/>
            <person name="Sykes S."/>
            <person name="Wortman J."/>
            <person name="Nusbaum C."/>
            <person name="Birren B."/>
        </authorList>
    </citation>
    <scope>NUCLEOTIDE SEQUENCE</scope>
    <source>
        <strain evidence="8">25433</strain>
    </source>
</reference>
<dbReference type="Pfam" id="PF13843">
    <property type="entry name" value="DDE_Tnp_1_7"/>
    <property type="match status" value="1"/>
</dbReference>
<evidence type="ECO:0000256" key="3">
    <source>
        <dbReference type="ARBA" id="ARBA00048679"/>
    </source>
</evidence>
<dbReference type="InterPro" id="IPR032472">
    <property type="entry name" value="ArgoL2"/>
</dbReference>
<evidence type="ECO:0000256" key="1">
    <source>
        <dbReference type="ARBA" id="ARBA00012513"/>
    </source>
</evidence>
<feature type="domain" description="Fungal-type protein kinase" evidence="7">
    <location>
        <begin position="304"/>
        <end position="551"/>
    </location>
</feature>
<dbReference type="Gene3D" id="1.10.510.10">
    <property type="entry name" value="Transferase(Phosphotransferase) domain 1"/>
    <property type="match status" value="1"/>
</dbReference>
<dbReference type="EMBL" id="JH658016">
    <property type="protein sequence ID" value="EXM15650.1"/>
    <property type="molecule type" value="Genomic_DNA"/>
</dbReference>
<dbReference type="InterPro" id="IPR011009">
    <property type="entry name" value="Kinase-like_dom_sf"/>
</dbReference>
<sequence>MLERFLKFLRPHTTHLPEKRNKANEVIPRVKTIFGLARKDDGHGLAHPPRVRQHGAGAKDVEFWLDGKASSSSAPKAAARGDAKGKGKGKGKAQAESSASSTSGRYITVFDFFRITEVCVVLPGQPSKSKLDGTQAQQMIRHAVRKPWENAAAIVREGVQTAGLDENINILLQSFGLGITPGLIKVPGRVLVGPKVIYKGNKTAGPRFGSWNMMDIKFNIGASLTKWSYLIISLPGARDSFDQHSLRAVMNEFYQVNASNFNIQMTLRSAQLYNVPLEIQIYSSSSYPEQTYHYTRKAHPEGRPEMLLVIKDSWQYPERDEEGELLREATDKGAVNVARYYHHETVQIDGVDDDIRNNVRRGLDITQAANYRPERPIRRNNVVSGTSRERRGSTSARRKRSSRQVGAPLPSSKRSCSVSSTRAASSLPNRVHRRVILRDYGMPIYKASSRSALLAAFDRCIEGHESLYKAGFLHRDISINNLMINEDDDNPSWPSFLIDLDLAIKESREAASGAKGKTGTRAFMAIGALLGEQHSVMHDLESFFWVLFWICIHYNGADEARIVLEFDKWNYVDMGELANLKKGQVSHEGDFIKTAEENFTSYYQPLVPWVNRLRKVVFPNGGRWERGQKTICSGEGDPSGGGTGPKGIGWTDSIVGLWRRDMVAYRTKSTVKHDERDSLWPDNTGNPTFILSAVAMRPHALRLLRVDVALLDVGRAEDGTSLQAEELYKNECMIPFTGRSKETTVVKNKPTPVGFKVWVIAQQGFFLQWLWHVKASPYKAVIIELPTPTPYGKKGKLRTEIPLNNTQSVVVHLLKRLTTATYHVFTDNLFSSPQLFRLLRQLGHGATGTARPNCGITTEMKHIKETGKAPDGIAL</sequence>
<evidence type="ECO:0000259" key="7">
    <source>
        <dbReference type="Pfam" id="PF17667"/>
    </source>
</evidence>
<dbReference type="InterPro" id="IPR008266">
    <property type="entry name" value="Tyr_kinase_AS"/>
</dbReference>
<feature type="region of interest" description="Disordered" evidence="4">
    <location>
        <begin position="370"/>
        <end position="425"/>
    </location>
</feature>
<dbReference type="InterPro" id="IPR036085">
    <property type="entry name" value="PAZ_dom_sf"/>
</dbReference>
<dbReference type="PROSITE" id="PS00109">
    <property type="entry name" value="PROTEIN_KINASE_TYR"/>
    <property type="match status" value="1"/>
</dbReference>
<feature type="region of interest" description="Disordered" evidence="4">
    <location>
        <begin position="71"/>
        <end position="98"/>
    </location>
</feature>
<evidence type="ECO:0000313" key="8">
    <source>
        <dbReference type="EMBL" id="EXM15650.1"/>
    </source>
</evidence>
<dbReference type="AlphaFoldDB" id="X0M4P6"/>
<dbReference type="Proteomes" id="UP000030701">
    <property type="component" value="Unassembled WGS sequence"/>
</dbReference>
<proteinExistence type="predicted"/>
<dbReference type="SUPFAM" id="SSF56112">
    <property type="entry name" value="Protein kinase-like (PK-like)"/>
    <property type="match status" value="1"/>
</dbReference>
<comment type="catalytic activity">
    <reaction evidence="3">
        <text>L-seryl-[protein] + ATP = O-phospho-L-seryl-[protein] + ADP + H(+)</text>
        <dbReference type="Rhea" id="RHEA:17989"/>
        <dbReference type="Rhea" id="RHEA-COMP:9863"/>
        <dbReference type="Rhea" id="RHEA-COMP:11604"/>
        <dbReference type="ChEBI" id="CHEBI:15378"/>
        <dbReference type="ChEBI" id="CHEBI:29999"/>
        <dbReference type="ChEBI" id="CHEBI:30616"/>
        <dbReference type="ChEBI" id="CHEBI:83421"/>
        <dbReference type="ChEBI" id="CHEBI:456216"/>
        <dbReference type="EC" id="2.7.11.1"/>
    </reaction>
</comment>
<feature type="domain" description="PiggyBac transposable element-derived protein" evidence="5">
    <location>
        <begin position="730"/>
        <end position="860"/>
    </location>
</feature>
<evidence type="ECO:0000259" key="6">
    <source>
        <dbReference type="Pfam" id="PF16488"/>
    </source>
</evidence>
<dbReference type="Gene3D" id="3.40.50.2300">
    <property type="match status" value="1"/>
</dbReference>
<dbReference type="InterPro" id="IPR040976">
    <property type="entry name" value="Pkinase_fungal"/>
</dbReference>
<reference evidence="8" key="1">
    <citation type="submission" date="2011-11" db="EMBL/GenBank/DDBJ databases">
        <title>The Genome Sequence of Fusarium oxysporum Cotton.</title>
        <authorList>
            <consortium name="The Broad Institute Genome Sequencing Platform"/>
            <person name="Ma L.-J."/>
            <person name="Gale L.R."/>
            <person name="Schwartz D.C."/>
            <person name="Zhou S."/>
            <person name="Corby-Kistler H."/>
            <person name="Young S.K."/>
            <person name="Zeng Q."/>
            <person name="Gargeya S."/>
            <person name="Fitzgerald M."/>
            <person name="Haas B."/>
            <person name="Abouelleil A."/>
            <person name="Alvarado L."/>
            <person name="Arachchi H.M."/>
            <person name="Berlin A."/>
            <person name="Brown A."/>
            <person name="Chapman S.B."/>
            <person name="Chen Z."/>
            <person name="Dunbar C."/>
            <person name="Freedman E."/>
            <person name="Gearin G."/>
            <person name="Goldberg J."/>
            <person name="Griggs A."/>
            <person name="Gujja S."/>
            <person name="Heiman D."/>
            <person name="Howarth C."/>
            <person name="Larson L."/>
            <person name="Lui A."/>
            <person name="MacDonald P.J.P."/>
            <person name="Montmayeur A."/>
            <person name="Murphy C."/>
            <person name="Neiman D."/>
            <person name="Pearson M."/>
            <person name="Priest M."/>
            <person name="Roberts A."/>
            <person name="Saif S."/>
            <person name="Shea T."/>
            <person name="Shenoy N."/>
            <person name="Sisk P."/>
            <person name="Stolte C."/>
            <person name="Sykes S."/>
            <person name="Wortman J."/>
            <person name="Nusbaum C."/>
            <person name="Birren B."/>
        </authorList>
    </citation>
    <scope>NUCLEOTIDE SEQUENCE [LARGE SCALE GENOMIC DNA]</scope>
    <source>
        <strain evidence="8">25433</strain>
    </source>
</reference>